<protein>
    <submittedName>
        <fullName evidence="1">Uncharacterized protein</fullName>
    </submittedName>
</protein>
<evidence type="ECO:0000313" key="1">
    <source>
        <dbReference type="EMBL" id="VDM85386.1"/>
    </source>
</evidence>
<sequence length="216" mass="24251">MNIFNQILAGGNAGDHHNIRRIVGNFRLSVNYQLCLSNCPENPAKRILLSGQKAWNIICSDFRNDSDFRKHIIPCWSKQGMVLTDYCTSLARTLHAEIIQLMEGGVDNLKQGMDSLCRSVHSYDSCFIMKSHEVCGVKAAKFLVRLTHQTSHALVELLDEVLGVKDLPRSCLDWLVHNYASESSPRGIAKRMKAVGEASPLLSLFVLFFANSIFLR</sequence>
<dbReference type="OrthoDB" id="5773441at2759"/>
<organism evidence="1 2">
    <name type="scientific">Strongylus vulgaris</name>
    <name type="common">Blood worm</name>
    <dbReference type="NCBI Taxonomy" id="40348"/>
    <lineage>
        <taxon>Eukaryota</taxon>
        <taxon>Metazoa</taxon>
        <taxon>Ecdysozoa</taxon>
        <taxon>Nematoda</taxon>
        <taxon>Chromadorea</taxon>
        <taxon>Rhabditida</taxon>
        <taxon>Rhabditina</taxon>
        <taxon>Rhabditomorpha</taxon>
        <taxon>Strongyloidea</taxon>
        <taxon>Strongylidae</taxon>
        <taxon>Strongylus</taxon>
    </lineage>
</organism>
<gene>
    <name evidence="1" type="ORF">SVUK_LOCUS20384</name>
</gene>
<evidence type="ECO:0000313" key="2">
    <source>
        <dbReference type="Proteomes" id="UP000270094"/>
    </source>
</evidence>
<name>A0A3P7JPM6_STRVU</name>
<reference evidence="1 2" key="1">
    <citation type="submission" date="2018-11" db="EMBL/GenBank/DDBJ databases">
        <authorList>
            <consortium name="Pathogen Informatics"/>
        </authorList>
    </citation>
    <scope>NUCLEOTIDE SEQUENCE [LARGE SCALE GENOMIC DNA]</scope>
</reference>
<accession>A0A3P7JPM6</accession>
<dbReference type="EMBL" id="UYYB01139797">
    <property type="protein sequence ID" value="VDM85386.1"/>
    <property type="molecule type" value="Genomic_DNA"/>
</dbReference>
<keyword evidence="2" id="KW-1185">Reference proteome</keyword>
<proteinExistence type="predicted"/>
<dbReference type="AlphaFoldDB" id="A0A3P7JPM6"/>
<dbReference type="Proteomes" id="UP000270094">
    <property type="component" value="Unassembled WGS sequence"/>
</dbReference>